<dbReference type="EMBL" id="JAWWNJ010000004">
    <property type="protein sequence ID" value="KAK7057623.1"/>
    <property type="molecule type" value="Genomic_DNA"/>
</dbReference>
<organism evidence="1 2">
    <name type="scientific">Favolaschia claudopus</name>
    <dbReference type="NCBI Taxonomy" id="2862362"/>
    <lineage>
        <taxon>Eukaryota</taxon>
        <taxon>Fungi</taxon>
        <taxon>Dikarya</taxon>
        <taxon>Basidiomycota</taxon>
        <taxon>Agaricomycotina</taxon>
        <taxon>Agaricomycetes</taxon>
        <taxon>Agaricomycetidae</taxon>
        <taxon>Agaricales</taxon>
        <taxon>Marasmiineae</taxon>
        <taxon>Mycenaceae</taxon>
        <taxon>Favolaschia</taxon>
    </lineage>
</organism>
<evidence type="ECO:0000313" key="1">
    <source>
        <dbReference type="EMBL" id="KAK7057623.1"/>
    </source>
</evidence>
<gene>
    <name evidence="1" type="ORF">R3P38DRAFT_2842101</name>
</gene>
<evidence type="ECO:0000313" key="2">
    <source>
        <dbReference type="Proteomes" id="UP001362999"/>
    </source>
</evidence>
<accession>A0AAW0E1S5</accession>
<name>A0AAW0E1S5_9AGAR</name>
<keyword evidence="2" id="KW-1185">Reference proteome</keyword>
<dbReference type="AlphaFoldDB" id="A0AAW0E1S5"/>
<comment type="caution">
    <text evidence="1">The sequence shown here is derived from an EMBL/GenBank/DDBJ whole genome shotgun (WGS) entry which is preliminary data.</text>
</comment>
<proteinExistence type="predicted"/>
<evidence type="ECO:0008006" key="3">
    <source>
        <dbReference type="Google" id="ProtNLM"/>
    </source>
</evidence>
<reference evidence="1 2" key="1">
    <citation type="journal article" date="2024" name="J Genomics">
        <title>Draft genome sequencing and assembly of Favolaschia claudopus CIRM-BRFM 2984 isolated from oak limbs.</title>
        <authorList>
            <person name="Navarro D."/>
            <person name="Drula E."/>
            <person name="Chaduli D."/>
            <person name="Cazenave R."/>
            <person name="Ahrendt S."/>
            <person name="Wang J."/>
            <person name="Lipzen A."/>
            <person name="Daum C."/>
            <person name="Barry K."/>
            <person name="Grigoriev I.V."/>
            <person name="Favel A."/>
            <person name="Rosso M.N."/>
            <person name="Martin F."/>
        </authorList>
    </citation>
    <scope>NUCLEOTIDE SEQUENCE [LARGE SCALE GENOMIC DNA]</scope>
    <source>
        <strain evidence="1 2">CIRM-BRFM 2984</strain>
    </source>
</reference>
<sequence>MSISTLPVDVQCMLLTFLPDFSALNSLILTSRSMHSLFVIQQNFVLKCVAENFLGTTIGEEIVNLPNMLEAIKFLVQAKPAIDSLELIVFRFLEPDADLDVQPTRRPSLTETARLRRAVYRFAIFCSLSSQMQQSLFLDCLQTMEVFEMLHLVEGLRKMILILLGDAFPDADWGLIGRLVSTGPVNICRLWTLHERKDLKTLFTEMTIAVADSGTEADGDGAFDDAFRHFEILRNISAFDATRTRPLLDEGHLDTQEVLLQLESLMVPPPSIPLSSSPRRPRFRSLGLPICDTTCQESARLPFLPDDLNSLPIWTRIPYAMVVLNGEPRILPLTKKQLAELADSSSTSEQQYYACVRPSSF</sequence>
<dbReference type="Proteomes" id="UP001362999">
    <property type="component" value="Unassembled WGS sequence"/>
</dbReference>
<protein>
    <recommendedName>
        <fullName evidence="3">F-box domain-containing protein</fullName>
    </recommendedName>
</protein>